<name>A0A1V9X9C0_9ACAR</name>
<proteinExistence type="predicted"/>
<evidence type="ECO:0000313" key="1">
    <source>
        <dbReference type="EMBL" id="OQR70139.1"/>
    </source>
</evidence>
<keyword evidence="2" id="KW-1185">Reference proteome</keyword>
<evidence type="ECO:0000313" key="2">
    <source>
        <dbReference type="Proteomes" id="UP000192247"/>
    </source>
</evidence>
<comment type="caution">
    <text evidence="1">The sequence shown here is derived from an EMBL/GenBank/DDBJ whole genome shotgun (WGS) entry which is preliminary data.</text>
</comment>
<dbReference type="EMBL" id="MNPL01018491">
    <property type="protein sequence ID" value="OQR70139.1"/>
    <property type="molecule type" value="Genomic_DNA"/>
</dbReference>
<gene>
    <name evidence="1" type="ORF">BIW11_04213</name>
</gene>
<dbReference type="InParanoid" id="A0A1V9X9C0"/>
<dbReference type="AlphaFoldDB" id="A0A1V9X9C0"/>
<organism evidence="1 2">
    <name type="scientific">Tropilaelaps mercedesae</name>
    <dbReference type="NCBI Taxonomy" id="418985"/>
    <lineage>
        <taxon>Eukaryota</taxon>
        <taxon>Metazoa</taxon>
        <taxon>Ecdysozoa</taxon>
        <taxon>Arthropoda</taxon>
        <taxon>Chelicerata</taxon>
        <taxon>Arachnida</taxon>
        <taxon>Acari</taxon>
        <taxon>Parasitiformes</taxon>
        <taxon>Mesostigmata</taxon>
        <taxon>Gamasina</taxon>
        <taxon>Dermanyssoidea</taxon>
        <taxon>Laelapidae</taxon>
        <taxon>Tropilaelaps</taxon>
    </lineage>
</organism>
<dbReference type="Proteomes" id="UP000192247">
    <property type="component" value="Unassembled WGS sequence"/>
</dbReference>
<reference evidence="1 2" key="1">
    <citation type="journal article" date="2017" name="Gigascience">
        <title>Draft genome of the honey bee ectoparasitic mite, Tropilaelaps mercedesae, is shaped by the parasitic life history.</title>
        <authorList>
            <person name="Dong X."/>
            <person name="Armstrong S.D."/>
            <person name="Xia D."/>
            <person name="Makepeace B.L."/>
            <person name="Darby A.C."/>
            <person name="Kadowaki T."/>
        </authorList>
    </citation>
    <scope>NUCLEOTIDE SEQUENCE [LARGE SCALE GENOMIC DNA]</scope>
    <source>
        <strain evidence="1">Wuxi-XJTLU</strain>
    </source>
</reference>
<sequence length="104" mass="11098">MGLMRAGPPRSAHPQWGGLRYVGPGSAGAARATLVVTLAVAFKCVESSFGDQSHVFMSCIHNCFFGNCSTDSDLSRRHAKMRVSGASLTLWPEPQKLISTPSGF</sequence>
<accession>A0A1V9X9C0</accession>
<protein>
    <submittedName>
        <fullName evidence="1">Post-GPI attachment to proteins factor 3-like</fullName>
    </submittedName>
</protein>